<dbReference type="InterPro" id="IPR018378">
    <property type="entry name" value="C-type_lectin_CS"/>
</dbReference>
<dbReference type="AlphaFoldDB" id="A0A8J9V6W2"/>
<feature type="transmembrane region" description="Helical" evidence="4">
    <location>
        <begin position="98"/>
        <end position="121"/>
    </location>
</feature>
<gene>
    <name evidence="6" type="primary">CD209</name>
    <name evidence="6" type="ORF">BLAG_LOCUS65</name>
</gene>
<keyword evidence="1" id="KW-0430">Lectin</keyword>
<feature type="domain" description="C-type lectin" evidence="5">
    <location>
        <begin position="220"/>
        <end position="348"/>
    </location>
</feature>
<dbReference type="Pfam" id="PF00059">
    <property type="entry name" value="Lectin_C"/>
    <property type="match status" value="2"/>
</dbReference>
<keyword evidence="2" id="KW-1015">Disulfide bond</keyword>
<dbReference type="OrthoDB" id="441660at2759"/>
<organism evidence="6 7">
    <name type="scientific">Branchiostoma lanceolatum</name>
    <name type="common">Common lancelet</name>
    <name type="synonym">Amphioxus lanceolatum</name>
    <dbReference type="NCBI Taxonomy" id="7740"/>
    <lineage>
        <taxon>Eukaryota</taxon>
        <taxon>Metazoa</taxon>
        <taxon>Chordata</taxon>
        <taxon>Cephalochordata</taxon>
        <taxon>Leptocardii</taxon>
        <taxon>Amphioxiformes</taxon>
        <taxon>Branchiostomatidae</taxon>
        <taxon>Branchiostoma</taxon>
    </lineage>
</organism>
<dbReference type="InterPro" id="IPR016187">
    <property type="entry name" value="CTDL_fold"/>
</dbReference>
<evidence type="ECO:0000256" key="2">
    <source>
        <dbReference type="ARBA" id="ARBA00023157"/>
    </source>
</evidence>
<proteinExistence type="predicted"/>
<dbReference type="EMBL" id="OV696686">
    <property type="protein sequence ID" value="CAH1224872.1"/>
    <property type="molecule type" value="Genomic_DNA"/>
</dbReference>
<accession>A0A8J9V6W2</accession>
<dbReference type="PANTHER" id="PTHR22799:SF6">
    <property type="entry name" value="C-TYPE LECTIN DOMAIN FAMILY 4 MEMBER M-LIKE"/>
    <property type="match status" value="1"/>
</dbReference>
<keyword evidence="7" id="KW-1185">Reference proteome</keyword>
<evidence type="ECO:0000256" key="3">
    <source>
        <dbReference type="SAM" id="MobiDB-lite"/>
    </source>
</evidence>
<dbReference type="PANTHER" id="PTHR22799">
    <property type="entry name" value="TETRANECTIN-RELATED"/>
    <property type="match status" value="1"/>
</dbReference>
<dbReference type="SUPFAM" id="SSF56436">
    <property type="entry name" value="C-type lectin-like"/>
    <property type="match status" value="2"/>
</dbReference>
<dbReference type="InterPro" id="IPR051663">
    <property type="entry name" value="CLec_Tetranectin-domain"/>
</dbReference>
<dbReference type="Proteomes" id="UP000838412">
    <property type="component" value="Chromosome 1"/>
</dbReference>
<keyword evidence="4" id="KW-0812">Transmembrane</keyword>
<reference evidence="6" key="1">
    <citation type="submission" date="2022-01" db="EMBL/GenBank/DDBJ databases">
        <authorList>
            <person name="Braso-Vives M."/>
        </authorList>
    </citation>
    <scope>NUCLEOTIDE SEQUENCE</scope>
</reference>
<feature type="region of interest" description="Disordered" evidence="3">
    <location>
        <begin position="391"/>
        <end position="436"/>
    </location>
</feature>
<evidence type="ECO:0000313" key="6">
    <source>
        <dbReference type="EMBL" id="CAH1224872.1"/>
    </source>
</evidence>
<dbReference type="Gene3D" id="3.10.100.10">
    <property type="entry name" value="Mannose-Binding Protein A, subunit A"/>
    <property type="match status" value="2"/>
</dbReference>
<dbReference type="GO" id="GO:0030246">
    <property type="term" value="F:carbohydrate binding"/>
    <property type="evidence" value="ECO:0007669"/>
    <property type="project" value="UniProtKB-KW"/>
</dbReference>
<dbReference type="InterPro" id="IPR001304">
    <property type="entry name" value="C-type_lectin-like"/>
</dbReference>
<feature type="region of interest" description="Disordered" evidence="3">
    <location>
        <begin position="159"/>
        <end position="215"/>
    </location>
</feature>
<evidence type="ECO:0000256" key="1">
    <source>
        <dbReference type="ARBA" id="ARBA00022734"/>
    </source>
</evidence>
<protein>
    <submittedName>
        <fullName evidence="6">CD209 protein</fullName>
    </submittedName>
</protein>
<feature type="domain" description="C-type lectin" evidence="5">
    <location>
        <begin position="627"/>
        <end position="754"/>
    </location>
</feature>
<dbReference type="CDD" id="cd00037">
    <property type="entry name" value="CLECT"/>
    <property type="match status" value="2"/>
</dbReference>
<evidence type="ECO:0000313" key="7">
    <source>
        <dbReference type="Proteomes" id="UP000838412"/>
    </source>
</evidence>
<evidence type="ECO:0000259" key="5">
    <source>
        <dbReference type="SMART" id="SM00034"/>
    </source>
</evidence>
<keyword evidence="4" id="KW-0472">Membrane</keyword>
<name>A0A8J9V6W2_BRALA</name>
<evidence type="ECO:0000256" key="4">
    <source>
        <dbReference type="SAM" id="Phobius"/>
    </source>
</evidence>
<dbReference type="InterPro" id="IPR016186">
    <property type="entry name" value="C-type_lectin-like/link_sf"/>
</dbReference>
<dbReference type="SMART" id="SM00034">
    <property type="entry name" value="CLECT"/>
    <property type="match status" value="2"/>
</dbReference>
<dbReference type="PROSITE" id="PS00615">
    <property type="entry name" value="C_TYPE_LECTIN_1"/>
    <property type="match status" value="2"/>
</dbReference>
<keyword evidence="4" id="KW-1133">Transmembrane helix</keyword>
<sequence length="763" mass="84015">MTRWRVNEATCGEKTAVDKMEKNVYGYKEACNVYATCKDYVDVGDNYEEPCAVASSGVTVIRAAPDLNIGTEKSEETSTDDAATGQSRVCNSAMMKTISVLSLVLNCCLLGTVIFLGVAVLKLKLSVSQLEENTGTTITDLSNALGRLQKTMQMSEGISEGLKEDGTAPGNPLADSNLPGVPESQKQALQDVEQKDVDVKNQQNKSEETLAATDQSSSFCPNGYQKYRGVCYKAFETSKNFHESAATCVAHGGTLAMPRDAGINAFLISLISDAHLFANYWFGLHDQREHGTWEWIDGTPLGTGYSMWAEGQPSDNVTGFQHCGMYWWVKHYRWNDYGCFGHNNFICQIVPSVESKQAGCELVEKREIVVMDRNVYEEACTVCPSRIPTSRRTPNLDPATGVSEGSPYSKPSDNARKADPGSAEATDDAATGYIPGVGMRSPGQPRVWTTVIKKTIAALSFVLHSCLLGTVIFLAVTKSDLKRSLSQLDQKTEMATTKLRMEMSELKLSVSQLSQKTAADLLDLKLSVNQLEEKTRMTAANMTRVSIGLQQARESIKGLSGSFKAHEEALHQLGAGMTEPVPAGVQRNDGKMRDEMLQRLARLEKSFKDLQDKSEEVRPAANPLLTCPYEYQRFRQLCFKAFLSYKTFSDAAAACRVDGGTLAMPRDAGVNAFLTSLIKDVPKSDLSYVWFGLHDQREEGEWEWIDGTPLGTYRMWEEGEPNNNGLGEDCAEYRLPSVTWNDDRCAARRHFICQVAASDTAGK</sequence>